<gene>
    <name evidence="2" type="ORF">AK812_SmicGene41134</name>
</gene>
<name>A0A1Q9C6W1_SYMMI</name>
<feature type="region of interest" description="Disordered" evidence="1">
    <location>
        <begin position="86"/>
        <end position="107"/>
    </location>
</feature>
<accession>A0A1Q9C6W1</accession>
<dbReference type="OrthoDB" id="431782at2759"/>
<keyword evidence="3" id="KW-1185">Reference proteome</keyword>
<dbReference type="OMA" id="FKMHAVE"/>
<dbReference type="Proteomes" id="UP000186817">
    <property type="component" value="Unassembled WGS sequence"/>
</dbReference>
<evidence type="ECO:0000313" key="2">
    <source>
        <dbReference type="EMBL" id="OLP78672.1"/>
    </source>
</evidence>
<dbReference type="EMBL" id="LSRX01001580">
    <property type="protein sequence ID" value="OLP78672.1"/>
    <property type="molecule type" value="Genomic_DNA"/>
</dbReference>
<dbReference type="AlphaFoldDB" id="A0A1Q9C6W1"/>
<reference evidence="2 3" key="1">
    <citation type="submission" date="2016-02" db="EMBL/GenBank/DDBJ databases">
        <title>Genome analysis of coral dinoflagellate symbionts highlights evolutionary adaptations to a symbiotic lifestyle.</title>
        <authorList>
            <person name="Aranda M."/>
            <person name="Li Y."/>
            <person name="Liew Y.J."/>
            <person name="Baumgarten S."/>
            <person name="Simakov O."/>
            <person name="Wilson M."/>
            <person name="Piel J."/>
            <person name="Ashoor H."/>
            <person name="Bougouffa S."/>
            <person name="Bajic V.B."/>
            <person name="Ryu T."/>
            <person name="Ravasi T."/>
            <person name="Bayer T."/>
            <person name="Micklem G."/>
            <person name="Kim H."/>
            <person name="Bhak J."/>
            <person name="Lajeunesse T.C."/>
            <person name="Voolstra C.R."/>
        </authorList>
    </citation>
    <scope>NUCLEOTIDE SEQUENCE [LARGE SCALE GENOMIC DNA]</scope>
    <source>
        <strain evidence="2 3">CCMP2467</strain>
    </source>
</reference>
<feature type="compositionally biased region" description="Basic and acidic residues" evidence="1">
    <location>
        <begin position="86"/>
        <end position="98"/>
    </location>
</feature>
<evidence type="ECO:0000313" key="3">
    <source>
        <dbReference type="Proteomes" id="UP000186817"/>
    </source>
</evidence>
<evidence type="ECO:0000256" key="1">
    <source>
        <dbReference type="SAM" id="MobiDB-lite"/>
    </source>
</evidence>
<organism evidence="2 3">
    <name type="scientific">Symbiodinium microadriaticum</name>
    <name type="common">Dinoflagellate</name>
    <name type="synonym">Zooxanthella microadriatica</name>
    <dbReference type="NCBI Taxonomy" id="2951"/>
    <lineage>
        <taxon>Eukaryota</taxon>
        <taxon>Sar</taxon>
        <taxon>Alveolata</taxon>
        <taxon>Dinophyceae</taxon>
        <taxon>Suessiales</taxon>
        <taxon>Symbiodiniaceae</taxon>
        <taxon>Symbiodinium</taxon>
    </lineage>
</organism>
<proteinExistence type="predicted"/>
<protein>
    <submittedName>
        <fullName evidence="2">Uncharacterized protein</fullName>
    </submittedName>
</protein>
<sequence length="220" mass="23866">MGSTSSSEDGGSANLILRLGTSIQEALRPSRQQITQAWEEEDAERSGHLSRPRVQRVVTRLLEAQLEAASAAASRAKLQVAKEQANMEKAGRRERAEMRSLPPGGATQEHLDRCTALMLGCAAGPVMAGMMAGYVDVPVTCLTAMLQDKELLQLRVEALFKMHAVEVPDSAGAESKLRLEDFQRSYLGYFDRAASLLNDACTVPRNEESLPSTASTCCLQ</sequence>
<comment type="caution">
    <text evidence="2">The sequence shown here is derived from an EMBL/GenBank/DDBJ whole genome shotgun (WGS) entry which is preliminary data.</text>
</comment>